<reference evidence="12" key="1">
    <citation type="journal article" date="2020" name="mSystems">
        <title>Genome- and Community-Level Interaction Insights into Carbon Utilization and Element Cycling Functions of Hydrothermarchaeota in Hydrothermal Sediment.</title>
        <authorList>
            <person name="Zhou Z."/>
            <person name="Liu Y."/>
            <person name="Xu W."/>
            <person name="Pan J."/>
            <person name="Luo Z.H."/>
            <person name="Li M."/>
        </authorList>
    </citation>
    <scope>NUCLEOTIDE SEQUENCE [LARGE SCALE GENOMIC DNA]</scope>
    <source>
        <strain evidence="12">SpSt-1182</strain>
    </source>
</reference>
<evidence type="ECO:0000256" key="4">
    <source>
        <dbReference type="ARBA" id="ARBA00022538"/>
    </source>
</evidence>
<feature type="transmembrane region" description="Helical" evidence="11">
    <location>
        <begin position="477"/>
        <end position="496"/>
    </location>
</feature>
<feature type="compositionally biased region" description="Basic and acidic residues" evidence="10">
    <location>
        <begin position="1"/>
        <end position="10"/>
    </location>
</feature>
<keyword evidence="5 11" id="KW-0812">Transmembrane</keyword>
<evidence type="ECO:0000256" key="11">
    <source>
        <dbReference type="SAM" id="Phobius"/>
    </source>
</evidence>
<feature type="transmembrane region" description="Helical" evidence="11">
    <location>
        <begin position="72"/>
        <end position="96"/>
    </location>
</feature>
<dbReference type="AlphaFoldDB" id="A0A7V0T6M0"/>
<evidence type="ECO:0000256" key="9">
    <source>
        <dbReference type="ARBA" id="ARBA00023136"/>
    </source>
</evidence>
<feature type="transmembrane region" description="Helical" evidence="11">
    <location>
        <begin position="195"/>
        <end position="218"/>
    </location>
</feature>
<dbReference type="SUPFAM" id="SSF81324">
    <property type="entry name" value="Voltage-gated potassium channels"/>
    <property type="match status" value="1"/>
</dbReference>
<organism evidence="12">
    <name type="scientific">candidate division WOR-3 bacterium</name>
    <dbReference type="NCBI Taxonomy" id="2052148"/>
    <lineage>
        <taxon>Bacteria</taxon>
        <taxon>Bacteria division WOR-3</taxon>
    </lineage>
</organism>
<dbReference type="InterPro" id="IPR004772">
    <property type="entry name" value="TrkH"/>
</dbReference>
<evidence type="ECO:0008006" key="13">
    <source>
        <dbReference type="Google" id="ProtNLM"/>
    </source>
</evidence>
<name>A0A7V0T6M0_UNCW3</name>
<feature type="region of interest" description="Disordered" evidence="10">
    <location>
        <begin position="1"/>
        <end position="45"/>
    </location>
</feature>
<dbReference type="InterPro" id="IPR003445">
    <property type="entry name" value="Cat_transpt"/>
</dbReference>
<dbReference type="GO" id="GO:0005886">
    <property type="term" value="C:plasma membrane"/>
    <property type="evidence" value="ECO:0007669"/>
    <property type="project" value="UniProtKB-SubCell"/>
</dbReference>
<gene>
    <name evidence="12" type="ORF">ENN51_07595</name>
</gene>
<keyword evidence="9 11" id="KW-0472">Membrane</keyword>
<evidence type="ECO:0000256" key="8">
    <source>
        <dbReference type="ARBA" id="ARBA00023065"/>
    </source>
</evidence>
<feature type="transmembrane region" description="Helical" evidence="11">
    <location>
        <begin position="377"/>
        <end position="401"/>
    </location>
</feature>
<feature type="transmembrane region" description="Helical" evidence="11">
    <location>
        <begin position="597"/>
        <end position="617"/>
    </location>
</feature>
<dbReference type="InterPro" id="IPR027359">
    <property type="entry name" value="Volt_channel_dom_sf"/>
</dbReference>
<dbReference type="EMBL" id="DSBX01000287">
    <property type="protein sequence ID" value="HDR00128.1"/>
    <property type="molecule type" value="Genomic_DNA"/>
</dbReference>
<feature type="transmembrane region" description="Helical" evidence="11">
    <location>
        <begin position="148"/>
        <end position="174"/>
    </location>
</feature>
<feature type="transmembrane region" description="Helical" evidence="11">
    <location>
        <begin position="541"/>
        <end position="561"/>
    </location>
</feature>
<comment type="subcellular location">
    <subcellularLocation>
        <location evidence="1">Cell membrane</location>
        <topology evidence="1">Multi-pass membrane protein</topology>
    </subcellularLocation>
</comment>
<evidence type="ECO:0000256" key="5">
    <source>
        <dbReference type="ARBA" id="ARBA00022692"/>
    </source>
</evidence>
<dbReference type="PANTHER" id="PTHR32024:SF1">
    <property type="entry name" value="KTR SYSTEM POTASSIUM UPTAKE PROTEIN B"/>
    <property type="match status" value="1"/>
</dbReference>
<sequence>MRAGQRRDPLRPGAVGHPRRGGRARGPALFPQPAAHRPPAGKVEPRRALRPAREALMPLFRYFRVLRTERRLPAWIATFRLIVAGAVLVSLATILIEAGLRLRLPAWGVWTIRVLDWLVLALFAADIVIGYVLAVSRWRHFRQRWLDLAVFIPLIISFVLIPSGLSIVAIRQFVIVGQFFTRSRRLAGLLERLRLYPVQVAALSFVGLIIAGTVLLTFPAATADGLGTPLVDAFFTATSAVCVTGLIVRDTPVFFSRFGQLTILVLIQLGGLGIMTFAAGVAAMLGRRLGAARRKAVSELVEDTRPVDIVGTVRYVVIFTFAAEALGTLLLFARFLPDFRHAGEALYHAAFHSVSAFCNAGFSTFSDSFSAYAADPAVNIVVAGLIVTGGFGFVVVHELLNRRTLRAGPVAALRRLTLHSRLVLWTSGLLLVLGALVFFFFEYDNALARLPLGGRLIAALFQSVTTRTAGFNTVSFAALRPVTLFTCIVLMFVGASPGGTGGGIKVTTLAILMLAAWSRLRGREQLVVRRRLIPLETIFRATAIAAISAGIVVVFFSLLLMSQGGSFENLLFETVSAFGTVGLSTGLTADLGPLGRVLVAVLMYIGRLGPLTLALALRARAGRRQIRYPEAPVAIG</sequence>
<comment type="caution">
    <text evidence="12">The sequence shown here is derived from an EMBL/GenBank/DDBJ whole genome shotgun (WGS) entry which is preliminary data.</text>
</comment>
<dbReference type="Pfam" id="PF02386">
    <property type="entry name" value="TrkH"/>
    <property type="match status" value="1"/>
</dbReference>
<evidence type="ECO:0000256" key="2">
    <source>
        <dbReference type="ARBA" id="ARBA00022448"/>
    </source>
</evidence>
<keyword evidence="4" id="KW-0633">Potassium transport</keyword>
<accession>A0A7V0T6M0</accession>
<evidence type="ECO:0000256" key="3">
    <source>
        <dbReference type="ARBA" id="ARBA00022475"/>
    </source>
</evidence>
<keyword evidence="8" id="KW-0406">Ion transport</keyword>
<protein>
    <recommendedName>
        <fullName evidence="13">Trk family potassium uptake protein</fullName>
    </recommendedName>
</protein>
<dbReference type="Gene3D" id="1.20.120.350">
    <property type="entry name" value="Voltage-gated potassium channels. Chain C"/>
    <property type="match status" value="1"/>
</dbReference>
<evidence type="ECO:0000256" key="10">
    <source>
        <dbReference type="SAM" id="MobiDB-lite"/>
    </source>
</evidence>
<keyword evidence="7 11" id="KW-1133">Transmembrane helix</keyword>
<feature type="transmembrane region" description="Helical" evidence="11">
    <location>
        <begin position="261"/>
        <end position="285"/>
    </location>
</feature>
<evidence type="ECO:0000256" key="1">
    <source>
        <dbReference type="ARBA" id="ARBA00004651"/>
    </source>
</evidence>
<feature type="transmembrane region" description="Helical" evidence="11">
    <location>
        <begin position="422"/>
        <end position="441"/>
    </location>
</feature>
<proteinExistence type="predicted"/>
<dbReference type="NCBIfam" id="TIGR00933">
    <property type="entry name" value="2a38"/>
    <property type="match status" value="1"/>
</dbReference>
<dbReference type="Proteomes" id="UP000885672">
    <property type="component" value="Unassembled WGS sequence"/>
</dbReference>
<keyword evidence="2" id="KW-0813">Transport</keyword>
<evidence type="ECO:0000256" key="6">
    <source>
        <dbReference type="ARBA" id="ARBA00022958"/>
    </source>
</evidence>
<keyword evidence="3" id="KW-1003">Cell membrane</keyword>
<keyword evidence="6" id="KW-0630">Potassium</keyword>
<feature type="transmembrane region" description="Helical" evidence="11">
    <location>
        <begin position="230"/>
        <end position="249"/>
    </location>
</feature>
<feature type="transmembrane region" description="Helical" evidence="11">
    <location>
        <begin position="117"/>
        <end position="136"/>
    </location>
</feature>
<dbReference type="GO" id="GO:0015379">
    <property type="term" value="F:potassium:chloride symporter activity"/>
    <property type="evidence" value="ECO:0007669"/>
    <property type="project" value="InterPro"/>
</dbReference>
<dbReference type="PANTHER" id="PTHR32024">
    <property type="entry name" value="TRK SYSTEM POTASSIUM UPTAKE PROTEIN TRKG-RELATED"/>
    <property type="match status" value="1"/>
</dbReference>
<evidence type="ECO:0000313" key="12">
    <source>
        <dbReference type="EMBL" id="HDR00128.1"/>
    </source>
</evidence>
<feature type="transmembrane region" description="Helical" evidence="11">
    <location>
        <begin position="313"/>
        <end position="333"/>
    </location>
</feature>
<evidence type="ECO:0000256" key="7">
    <source>
        <dbReference type="ARBA" id="ARBA00022989"/>
    </source>
</evidence>